<evidence type="ECO:0000313" key="1">
    <source>
        <dbReference type="EMBL" id="OIQ85193.1"/>
    </source>
</evidence>
<dbReference type="EMBL" id="MLJW01000562">
    <property type="protein sequence ID" value="OIQ85193.1"/>
    <property type="molecule type" value="Genomic_DNA"/>
</dbReference>
<protein>
    <submittedName>
        <fullName evidence="1">Uncharacterized protein</fullName>
    </submittedName>
</protein>
<reference evidence="1" key="1">
    <citation type="submission" date="2016-10" db="EMBL/GenBank/DDBJ databases">
        <title>Sequence of Gallionella enrichment culture.</title>
        <authorList>
            <person name="Poehlein A."/>
            <person name="Muehling M."/>
            <person name="Daniel R."/>
        </authorList>
    </citation>
    <scope>NUCLEOTIDE SEQUENCE</scope>
</reference>
<dbReference type="AlphaFoldDB" id="A0A1J5QNN4"/>
<sequence length="106" mass="11687">MRKVLESRKRSGPRAQGLASWNLYDRAEGEKAELTRFATSAAAPRFVDFLHRNNRLVDTAGYPVINDVGLAALTLLVAESDPKDKDILIRLIMHMIGTAPPTAEQA</sequence>
<comment type="caution">
    <text evidence="1">The sequence shown here is derived from an EMBL/GenBank/DDBJ whole genome shotgun (WGS) entry which is preliminary data.</text>
</comment>
<accession>A0A1J5QNN4</accession>
<proteinExistence type="predicted"/>
<name>A0A1J5QNN4_9ZZZZ</name>
<organism evidence="1">
    <name type="scientific">mine drainage metagenome</name>
    <dbReference type="NCBI Taxonomy" id="410659"/>
    <lineage>
        <taxon>unclassified sequences</taxon>
        <taxon>metagenomes</taxon>
        <taxon>ecological metagenomes</taxon>
    </lineage>
</organism>
<gene>
    <name evidence="1" type="ORF">GALL_329850</name>
</gene>